<evidence type="ECO:0000313" key="1">
    <source>
        <dbReference type="EMBL" id="GAA4907121.1"/>
    </source>
</evidence>
<evidence type="ECO:0000313" key="2">
    <source>
        <dbReference type="Proteomes" id="UP001501436"/>
    </source>
</evidence>
<protein>
    <submittedName>
        <fullName evidence="1">Uncharacterized protein</fullName>
    </submittedName>
</protein>
<accession>A0ABP9FME0</accession>
<dbReference type="RefSeq" id="WP_345329558.1">
    <property type="nucleotide sequence ID" value="NZ_BAABJI010000001.1"/>
</dbReference>
<sequence>MQGLNYKIYLLEPNGNYAELDTEGLDISTTFSLTDIKDISQKKDTLSKNITFAGTKNNNRVFGNVFNQSRHVDPNIQESLFVNFSVNKPVECLVLENSTPILKGYLKFSNAIIDDGKISYECIITGNIFNFYSLLGDKLLSELDFTEYNHQFDVRHITDSWDSNITISGNTVAMETGKGYLYPFINYGDVSSPYPSDVNKIHINNFRPAIYVKEYLNKIFDQPELSGFTYEVKGNTEFIEDFNRLIIPNDSDVMNQNMAGDTFLMMSNLFTIPVNKASGDLQEQRRYLRFPYRVDYLSSIEGNSTPYPNEDGETGNVFTVVREFKTDGKVSFNYSATLNGNADFRIKLLERSSTTEEFTVVVENLFMSLNNNSQSKYVELIIPQRTFQVGKQFAIRLDFNGSIINLNSNITNLKFETGAVVNYNVKSGDYISPAPVTNIKQKDFVKSLSMLLNLYTYSTLDNPKHIIFQTYNDYYSYCKPENIQSTALDYTKKVDYSSKVTFSSYGELAKKYSFTYKADSDYFNSLYTSKYGEIYGAYAEIDSIGTADEKKIELVFSPTPLVQYNNTRRITPEIYKLESNNFRSTYKSNIRIMYYNGLKDCEGYQIGNMSFNGSTFNFTPEIPIPFEPNHKFTFYPQVGHIKFATGLTDNTYMADLNFGIAAQYYFPADVPQVQAIPNSYDRYYSNQIKELTDLNNVLLETDVLLSEADISNLDMRVPVFINNQYGNAYYKMLEVEYKNRLEPSTVKLQKINL</sequence>
<organism evidence="1 2">
    <name type="scientific">Mucilaginibacter defluvii</name>
    <dbReference type="NCBI Taxonomy" id="1196019"/>
    <lineage>
        <taxon>Bacteria</taxon>
        <taxon>Pseudomonadati</taxon>
        <taxon>Bacteroidota</taxon>
        <taxon>Sphingobacteriia</taxon>
        <taxon>Sphingobacteriales</taxon>
        <taxon>Sphingobacteriaceae</taxon>
        <taxon>Mucilaginibacter</taxon>
    </lineage>
</organism>
<reference evidence="2" key="1">
    <citation type="journal article" date="2019" name="Int. J. Syst. Evol. Microbiol.">
        <title>The Global Catalogue of Microorganisms (GCM) 10K type strain sequencing project: providing services to taxonomists for standard genome sequencing and annotation.</title>
        <authorList>
            <consortium name="The Broad Institute Genomics Platform"/>
            <consortium name="The Broad Institute Genome Sequencing Center for Infectious Disease"/>
            <person name="Wu L."/>
            <person name="Ma J."/>
        </authorList>
    </citation>
    <scope>NUCLEOTIDE SEQUENCE [LARGE SCALE GENOMIC DNA]</scope>
    <source>
        <strain evidence="2">JCM 18283</strain>
    </source>
</reference>
<dbReference type="Proteomes" id="UP001501436">
    <property type="component" value="Unassembled WGS sequence"/>
</dbReference>
<gene>
    <name evidence="1" type="ORF">GCM10023313_07380</name>
</gene>
<proteinExistence type="predicted"/>
<name>A0ABP9FME0_9SPHI</name>
<dbReference type="EMBL" id="BAABJI010000001">
    <property type="protein sequence ID" value="GAA4907121.1"/>
    <property type="molecule type" value="Genomic_DNA"/>
</dbReference>
<comment type="caution">
    <text evidence="1">The sequence shown here is derived from an EMBL/GenBank/DDBJ whole genome shotgun (WGS) entry which is preliminary data.</text>
</comment>
<keyword evidence="2" id="KW-1185">Reference proteome</keyword>